<organism evidence="1">
    <name type="scientific">Thermohahella caldifontis</name>
    <dbReference type="NCBI Taxonomy" id="3142973"/>
    <lineage>
        <taxon>Bacteria</taxon>
        <taxon>Pseudomonadati</taxon>
        <taxon>Pseudomonadota</taxon>
        <taxon>Gammaproteobacteria</taxon>
        <taxon>Oceanospirillales</taxon>
        <taxon>Hahellaceae</taxon>
        <taxon>Thermohahella</taxon>
    </lineage>
</organism>
<gene>
    <name evidence="1" type="ORF">AAIA72_07445</name>
</gene>
<sequence>MIQAKVISVNPVEIFRPSQVANTMPHDMKGLSWPATTSWTALLYPGAVGWLHRAEPLPSVQVDALAQHRVLLTLTVPRMESMPFSSHADVRARCRYVSYVVREIDLYRPLLAGRVAGMHWVADLVRLLCPLELTKLMYSLNRKLGVSAEGPAARSVELGGPPPEDGVLPLLSGLGFTDLCFNFVDGEHWAHATLQQCISLAGSLGFERLHFRVESARDLDSLLRLCMPASVFVESDLEACRSLLGGFRETVPGFFVRSSGLPEVDALCGLGLGGISAAAEGFWQNTVRLDHYYEALDSGRLPLSGHGGKNLPIER</sequence>
<evidence type="ECO:0000313" key="1">
    <source>
        <dbReference type="EMBL" id="XDT73793.1"/>
    </source>
</evidence>
<name>A0AB39V064_9GAMM</name>
<protein>
    <submittedName>
        <fullName evidence="1">Uncharacterized protein</fullName>
    </submittedName>
</protein>
<accession>A0AB39V064</accession>
<dbReference type="RefSeq" id="WP_369602773.1">
    <property type="nucleotide sequence ID" value="NZ_CP154858.1"/>
</dbReference>
<reference evidence="1" key="1">
    <citation type="submission" date="2024-05" db="EMBL/GenBank/DDBJ databases">
        <title>Genome sequencing of novel strain.</title>
        <authorList>
            <person name="Ganbat D."/>
            <person name="Ganbat S."/>
            <person name="Lee S.-J."/>
        </authorList>
    </citation>
    <scope>NUCLEOTIDE SEQUENCE</scope>
    <source>
        <strain evidence="1">SMD15-11</strain>
    </source>
</reference>
<dbReference type="KEGG" id="tcd:AAIA72_07445"/>
<proteinExistence type="predicted"/>
<dbReference type="AlphaFoldDB" id="A0AB39V064"/>
<dbReference type="EMBL" id="CP154858">
    <property type="protein sequence ID" value="XDT73793.1"/>
    <property type="molecule type" value="Genomic_DNA"/>
</dbReference>